<evidence type="ECO:0008006" key="4">
    <source>
        <dbReference type="Google" id="ProtNLM"/>
    </source>
</evidence>
<evidence type="ECO:0000313" key="3">
    <source>
        <dbReference type="Proteomes" id="UP000009328"/>
    </source>
</evidence>
<protein>
    <recommendedName>
        <fullName evidence="4">Tudor domain-containing protein</fullName>
    </recommendedName>
</protein>
<feature type="region of interest" description="Disordered" evidence="1">
    <location>
        <begin position="39"/>
        <end position="87"/>
    </location>
</feature>
<organism evidence="2 3">
    <name type="scientific">Wickerhamomyces ciferrii (strain ATCC 14091 / BCRC 22168 / CBS 111 / JCM 3599 / NBRC 0793 / NRRL Y-1031 F-60-10)</name>
    <name type="common">Yeast</name>
    <name type="synonym">Pichia ciferrii</name>
    <dbReference type="NCBI Taxonomy" id="1206466"/>
    <lineage>
        <taxon>Eukaryota</taxon>
        <taxon>Fungi</taxon>
        <taxon>Dikarya</taxon>
        <taxon>Ascomycota</taxon>
        <taxon>Saccharomycotina</taxon>
        <taxon>Saccharomycetes</taxon>
        <taxon>Phaffomycetales</taxon>
        <taxon>Wickerhamomycetaceae</taxon>
        <taxon>Wickerhamomyces</taxon>
    </lineage>
</organism>
<feature type="compositionally biased region" description="Basic and acidic residues" evidence="1">
    <location>
        <begin position="48"/>
        <end position="70"/>
    </location>
</feature>
<accession>K0KN14</accession>
<sequence length="203" mass="23812">MSELEEYKSQLRDIEETLKQDPENESLLELQKELKDLISLLNQEEEPETKQDTDEAKESSIQDNTQKDIPIDTISSNSQSPQAPESSFKVGDLVYVKPKLEKEYQQVKITIISGNQKLITVKFDNDKTETYPIEEIKLEKPKFIKNKYKLKQTKLENQEKKKQNDDLELNKSAKSWQNFNKKLKRKHLHNLVLLKNLVQKLVL</sequence>
<evidence type="ECO:0000313" key="2">
    <source>
        <dbReference type="EMBL" id="CCH44356.1"/>
    </source>
</evidence>
<reference evidence="2 3" key="1">
    <citation type="journal article" date="2012" name="Eukaryot. Cell">
        <title>Draft genome sequence of Wickerhamomyces ciferrii NRRL Y-1031 F-60-10.</title>
        <authorList>
            <person name="Schneider J."/>
            <person name="Andrea H."/>
            <person name="Blom J."/>
            <person name="Jaenicke S."/>
            <person name="Ruckert C."/>
            <person name="Schorsch C."/>
            <person name="Szczepanowski R."/>
            <person name="Farwick M."/>
            <person name="Goesmann A."/>
            <person name="Puhler A."/>
            <person name="Schaffer S."/>
            <person name="Tauch A."/>
            <person name="Kohler T."/>
            <person name="Brinkrolf K."/>
        </authorList>
    </citation>
    <scope>NUCLEOTIDE SEQUENCE [LARGE SCALE GENOMIC DNA]</scope>
    <source>
        <strain evidence="3">ATCC 14091 / BCRC 22168 / CBS 111 / JCM 3599 / NBRC 0793 / NRRL Y-1031 F-60-10</strain>
    </source>
</reference>
<name>K0KN14_WICCF</name>
<comment type="caution">
    <text evidence="2">The sequence shown here is derived from an EMBL/GenBank/DDBJ whole genome shotgun (WGS) entry which is preliminary data.</text>
</comment>
<keyword evidence="3" id="KW-1185">Reference proteome</keyword>
<dbReference type="HOGENOM" id="CLU_1349829_0_0_1"/>
<proteinExistence type="predicted"/>
<gene>
    <name evidence="2" type="ORF">BN7_3919</name>
</gene>
<feature type="compositionally biased region" description="Polar residues" evidence="1">
    <location>
        <begin position="73"/>
        <end position="85"/>
    </location>
</feature>
<dbReference type="InParanoid" id="K0KN14"/>
<evidence type="ECO:0000256" key="1">
    <source>
        <dbReference type="SAM" id="MobiDB-lite"/>
    </source>
</evidence>
<dbReference type="STRING" id="1206466.K0KN14"/>
<dbReference type="Proteomes" id="UP000009328">
    <property type="component" value="Unassembled WGS sequence"/>
</dbReference>
<dbReference type="AlphaFoldDB" id="K0KN14"/>
<dbReference type="EMBL" id="CAIF01000123">
    <property type="protein sequence ID" value="CCH44356.1"/>
    <property type="molecule type" value="Genomic_DNA"/>
</dbReference>